<proteinExistence type="predicted"/>
<accession>A0A8J3EZW6</accession>
<dbReference type="RefSeq" id="WP_188379258.1">
    <property type="nucleotide sequence ID" value="NZ_BMDI01000001.1"/>
</dbReference>
<organism evidence="1 2">
    <name type="scientific">Oxalicibacterium faecigallinarum</name>
    <dbReference type="NCBI Taxonomy" id="573741"/>
    <lineage>
        <taxon>Bacteria</taxon>
        <taxon>Pseudomonadati</taxon>
        <taxon>Pseudomonadota</taxon>
        <taxon>Betaproteobacteria</taxon>
        <taxon>Burkholderiales</taxon>
        <taxon>Oxalobacteraceae</taxon>
        <taxon>Oxalicibacterium</taxon>
    </lineage>
</organism>
<sequence>MDNQTTGIAFNIIQVGPDFDYRAFLSHHVSRIIEKLTTGNPHSLLYQIPHPLAAHDDDVWEGRYAPVGDVYFNMPTLLPPTLLEEHGGDQKRAAAVCVRLERLMLQESFQRWGVIKLLAKGLRQHGYRYLILSSITNKPFARYLHEQSKLQGSKWELLGDAPLDEEGQLKSYSVFSLAL</sequence>
<protein>
    <submittedName>
        <fullName evidence="1">Uncharacterized protein</fullName>
    </submittedName>
</protein>
<comment type="caution">
    <text evidence="1">The sequence shown here is derived from an EMBL/GenBank/DDBJ whole genome shotgun (WGS) entry which is preliminary data.</text>
</comment>
<keyword evidence="2" id="KW-1185">Reference proteome</keyword>
<dbReference type="EMBL" id="BMDI01000001">
    <property type="protein sequence ID" value="GGI15712.1"/>
    <property type="molecule type" value="Genomic_DNA"/>
</dbReference>
<evidence type="ECO:0000313" key="2">
    <source>
        <dbReference type="Proteomes" id="UP000642180"/>
    </source>
</evidence>
<evidence type="ECO:0000313" key="1">
    <source>
        <dbReference type="EMBL" id="GGI15712.1"/>
    </source>
</evidence>
<dbReference type="AlphaFoldDB" id="A0A8J3EZW6"/>
<gene>
    <name evidence="1" type="ORF">GCM10008066_00270</name>
</gene>
<name>A0A8J3EZW6_9BURK</name>
<dbReference type="Proteomes" id="UP000642180">
    <property type="component" value="Unassembled WGS sequence"/>
</dbReference>
<reference evidence="2" key="1">
    <citation type="journal article" date="2019" name="Int. J. Syst. Evol. Microbiol.">
        <title>The Global Catalogue of Microorganisms (GCM) 10K type strain sequencing project: providing services to taxonomists for standard genome sequencing and annotation.</title>
        <authorList>
            <consortium name="The Broad Institute Genomics Platform"/>
            <consortium name="The Broad Institute Genome Sequencing Center for Infectious Disease"/>
            <person name="Wu L."/>
            <person name="Ma J."/>
        </authorList>
    </citation>
    <scope>NUCLEOTIDE SEQUENCE [LARGE SCALE GENOMIC DNA]</scope>
    <source>
        <strain evidence="2">CCM 2767</strain>
    </source>
</reference>